<dbReference type="Proteomes" id="UP000033618">
    <property type="component" value="Unassembled WGS sequence"/>
</dbReference>
<comment type="caution">
    <text evidence="4">The sequence shown here is derived from an EMBL/GenBank/DDBJ whole genome shotgun (WGS) entry which is preliminary data.</text>
</comment>
<name>A0A0F5JSS3_9BURK</name>
<evidence type="ECO:0000256" key="2">
    <source>
        <dbReference type="PROSITE-ProRule" id="PRU00252"/>
    </source>
</evidence>
<dbReference type="GO" id="GO:0003697">
    <property type="term" value="F:single-stranded DNA binding"/>
    <property type="evidence" value="ECO:0007669"/>
    <property type="project" value="InterPro"/>
</dbReference>
<dbReference type="InterPro" id="IPR012340">
    <property type="entry name" value="NA-bd_OB-fold"/>
</dbReference>
<dbReference type="PATRIC" id="fig|28092.6.peg.6244"/>
<dbReference type="RefSeq" id="WP_046154547.1">
    <property type="nucleotide sequence ID" value="NZ_CADFGU010000026.1"/>
</dbReference>
<proteinExistence type="predicted"/>
<dbReference type="Pfam" id="PF00436">
    <property type="entry name" value="SSB"/>
    <property type="match status" value="1"/>
</dbReference>
<dbReference type="EMBL" id="LAQU01000130">
    <property type="protein sequence ID" value="KKB60901.1"/>
    <property type="molecule type" value="Genomic_DNA"/>
</dbReference>
<keyword evidence="5" id="KW-1185">Reference proteome</keyword>
<feature type="region of interest" description="Disordered" evidence="3">
    <location>
        <begin position="121"/>
        <end position="172"/>
    </location>
</feature>
<dbReference type="PROSITE" id="PS50935">
    <property type="entry name" value="SSB"/>
    <property type="match status" value="1"/>
</dbReference>
<evidence type="ECO:0000313" key="4">
    <source>
        <dbReference type="EMBL" id="KKB60901.1"/>
    </source>
</evidence>
<gene>
    <name evidence="4" type="ORF">WM40_26455</name>
</gene>
<evidence type="ECO:0000256" key="1">
    <source>
        <dbReference type="ARBA" id="ARBA00023125"/>
    </source>
</evidence>
<evidence type="ECO:0000256" key="3">
    <source>
        <dbReference type="SAM" id="MobiDB-lite"/>
    </source>
</evidence>
<evidence type="ECO:0008006" key="6">
    <source>
        <dbReference type="Google" id="ProtNLM"/>
    </source>
</evidence>
<keyword evidence="1 2" id="KW-0238">DNA-binding</keyword>
<reference evidence="4 5" key="1">
    <citation type="submission" date="2015-03" db="EMBL/GenBank/DDBJ databases">
        <title>Draft Genome Sequence of Burkholderia andropogonis type strain ICMP2807, isolated from Sorghum bicolor.</title>
        <authorList>
            <person name="Lopes-Santos L."/>
            <person name="Castro D.B."/>
            <person name="Ottoboni L.M."/>
            <person name="Park D."/>
            <person name="Weirc B.S."/>
            <person name="Destefano S.A."/>
        </authorList>
    </citation>
    <scope>NUCLEOTIDE SEQUENCE [LARGE SCALE GENOMIC DNA]</scope>
    <source>
        <strain evidence="4 5">ICMP2807</strain>
    </source>
</reference>
<dbReference type="SUPFAM" id="SSF50249">
    <property type="entry name" value="Nucleic acid-binding proteins"/>
    <property type="match status" value="1"/>
</dbReference>
<organism evidence="4 5">
    <name type="scientific">Robbsia andropogonis</name>
    <dbReference type="NCBI Taxonomy" id="28092"/>
    <lineage>
        <taxon>Bacteria</taxon>
        <taxon>Pseudomonadati</taxon>
        <taxon>Pseudomonadota</taxon>
        <taxon>Betaproteobacteria</taxon>
        <taxon>Burkholderiales</taxon>
        <taxon>Burkholderiaceae</taxon>
        <taxon>Robbsia</taxon>
    </lineage>
</organism>
<evidence type="ECO:0000313" key="5">
    <source>
        <dbReference type="Proteomes" id="UP000033618"/>
    </source>
</evidence>
<dbReference type="OrthoDB" id="8664551at2"/>
<dbReference type="InterPro" id="IPR000424">
    <property type="entry name" value="Primosome_PriB/ssb"/>
</dbReference>
<dbReference type="Gene3D" id="2.40.50.140">
    <property type="entry name" value="Nucleic acid-binding proteins"/>
    <property type="match status" value="1"/>
</dbReference>
<dbReference type="AlphaFoldDB" id="A0A0F5JSS3"/>
<dbReference type="STRING" id="28092.WM40_26455"/>
<protein>
    <recommendedName>
        <fullName evidence="6">Single-stranded DNA-binding protein</fullName>
    </recommendedName>
</protein>
<accession>A0A0F5JSS3</accession>
<sequence length="172" mass="18657">MGTVAKLVGNVLTAPALKHISVNGESRLICELRVMSSSYRQTDDGPEQIDKKTYPVSITIWQEYLAQSVFDHVKVGMSVTVEGLLYVSPYIDENGAPQAGVRIEAESVAVNLRRIEQISLKPRSSRDASGYSRVPQGDFPSPNGDPSSTVNTDEAPPILRDNTKASRKPASA</sequence>